<keyword evidence="3" id="KW-0808">Transferase</keyword>
<keyword evidence="2" id="KW-0472">Membrane</keyword>
<evidence type="ECO:0000313" key="3">
    <source>
        <dbReference type="EMBL" id="TQV92126.1"/>
    </source>
</evidence>
<evidence type="ECO:0000313" key="4">
    <source>
        <dbReference type="Proteomes" id="UP000315783"/>
    </source>
</evidence>
<protein>
    <submittedName>
        <fullName evidence="3">SAM-dependent methyltransferase</fullName>
    </submittedName>
</protein>
<dbReference type="EMBL" id="SPUK01000016">
    <property type="protein sequence ID" value="TQV92126.1"/>
    <property type="molecule type" value="Genomic_DNA"/>
</dbReference>
<dbReference type="AlphaFoldDB" id="A0A545URP1"/>
<feature type="transmembrane region" description="Helical" evidence="2">
    <location>
        <begin position="61"/>
        <end position="80"/>
    </location>
</feature>
<sequence length="292" mass="31952">MAPFKEKPDSSQYQRLLLRDDGDGCSTPFENRASSDGDHSAASHQGLDGLAPSKPSQLPRLILYFSFALALLSAVNIALLPATLARYRDYPLSDSDLAALPHGAAGVGLEHVADFMPPSPVYRYSWPDRIARVSRKMKSAVWGQGKQVYITVEDSTIMRFPIPSDGADTCLLSWRAPPELSVRSKDLTTKGDISEIEIWQLIAPSTTSANAPSSIEELDYDTLSYSSLPVRGELLGVLDLTQRPNSTTREFACPGGVDNLVVELRCQRVACHVGFMQLDISPILGFELLRTL</sequence>
<feature type="region of interest" description="Disordered" evidence="1">
    <location>
        <begin position="1"/>
        <end position="50"/>
    </location>
</feature>
<accession>A0A545URP1</accession>
<gene>
    <name evidence="3" type="ORF">IF1G_09198</name>
</gene>
<keyword evidence="2" id="KW-1133">Transmembrane helix</keyword>
<evidence type="ECO:0000256" key="2">
    <source>
        <dbReference type="SAM" id="Phobius"/>
    </source>
</evidence>
<organism evidence="3 4">
    <name type="scientific">Cordyceps javanica</name>
    <dbReference type="NCBI Taxonomy" id="43265"/>
    <lineage>
        <taxon>Eukaryota</taxon>
        <taxon>Fungi</taxon>
        <taxon>Dikarya</taxon>
        <taxon>Ascomycota</taxon>
        <taxon>Pezizomycotina</taxon>
        <taxon>Sordariomycetes</taxon>
        <taxon>Hypocreomycetidae</taxon>
        <taxon>Hypocreales</taxon>
        <taxon>Cordycipitaceae</taxon>
        <taxon>Cordyceps</taxon>
    </lineage>
</organism>
<keyword evidence="4" id="KW-1185">Reference proteome</keyword>
<dbReference type="GO" id="GO:0008168">
    <property type="term" value="F:methyltransferase activity"/>
    <property type="evidence" value="ECO:0007669"/>
    <property type="project" value="UniProtKB-KW"/>
</dbReference>
<comment type="caution">
    <text evidence="3">The sequence shown here is derived from an EMBL/GenBank/DDBJ whole genome shotgun (WGS) entry which is preliminary data.</text>
</comment>
<name>A0A545URP1_9HYPO</name>
<reference evidence="3 4" key="1">
    <citation type="journal article" date="2019" name="Appl. Microbiol. Biotechnol.">
        <title>Genome sequence of Isaria javanica and comparative genome analysis insights into family S53 peptidase evolution in fungal entomopathogens.</title>
        <authorList>
            <person name="Lin R."/>
            <person name="Zhang X."/>
            <person name="Xin B."/>
            <person name="Zou M."/>
            <person name="Gao Y."/>
            <person name="Qin F."/>
            <person name="Hu Q."/>
            <person name="Xie B."/>
            <person name="Cheng X."/>
        </authorList>
    </citation>
    <scope>NUCLEOTIDE SEQUENCE [LARGE SCALE GENOMIC DNA]</scope>
    <source>
        <strain evidence="3 4">IJ1G</strain>
    </source>
</reference>
<dbReference type="GO" id="GO:0032259">
    <property type="term" value="P:methylation"/>
    <property type="evidence" value="ECO:0007669"/>
    <property type="project" value="UniProtKB-KW"/>
</dbReference>
<proteinExistence type="predicted"/>
<dbReference type="Proteomes" id="UP000315783">
    <property type="component" value="Unassembled WGS sequence"/>
</dbReference>
<keyword evidence="2" id="KW-0812">Transmembrane</keyword>
<evidence type="ECO:0000256" key="1">
    <source>
        <dbReference type="SAM" id="MobiDB-lite"/>
    </source>
</evidence>
<keyword evidence="3" id="KW-0489">Methyltransferase</keyword>